<sequence length="413" mass="46935">MDCSLSIVKLKQTRLFLEEFTQRLAESNEKYRELKAEHQRYKTRTVFLEAEVNRLQLALEQSSGLSLVTRKKVEEQDAAIVRLEEVIQQYETQESRHARESADYEDCIEQLETELKYALERNRDGKYHAEENFRLRKTIQRMDAEVDELQTTMKIFSTGESGSSIAAITMGRALGHELMNHMDDERQSKKSSVAQTMTITKGANYANIQKPKIMEVGSLRQGYQIAGVASEDANNVPPHPPRQDLVRSRKMSRQPSLAQTYATVTVTKDSSDLNHSVTNEWITQLQEAAAPANVEPRLPMVAEASTATHDAQLSLVISNVDVHNPWSPLSRPEDECTTSDGSHSEVWQPPPNAYWDARRFVPLDSEERYVFRKVLHERRLKLAPSSSSVAESFNCIYRFSSDRDSLSDAASSH</sequence>
<evidence type="ECO:0000256" key="2">
    <source>
        <dbReference type="SAM" id="MobiDB-lite"/>
    </source>
</evidence>
<proteinExistence type="predicted"/>
<comment type="caution">
    <text evidence="3">The sequence shown here is derived from an EMBL/GenBank/DDBJ whole genome shotgun (WGS) entry which is preliminary data.</text>
</comment>
<keyword evidence="4" id="KW-1185">Reference proteome</keyword>
<dbReference type="EMBL" id="JAACJJ010000014">
    <property type="protein sequence ID" value="KAF5327571.1"/>
    <property type="molecule type" value="Genomic_DNA"/>
</dbReference>
<evidence type="ECO:0000313" key="4">
    <source>
        <dbReference type="Proteomes" id="UP000567179"/>
    </source>
</evidence>
<protein>
    <submittedName>
        <fullName evidence="3">Uncharacterized protein</fullName>
    </submittedName>
</protein>
<name>A0A8H5BR70_9AGAR</name>
<feature type="region of interest" description="Disordered" evidence="2">
    <location>
        <begin position="231"/>
        <end position="257"/>
    </location>
</feature>
<organism evidence="3 4">
    <name type="scientific">Psilocybe cf. subviscida</name>
    <dbReference type="NCBI Taxonomy" id="2480587"/>
    <lineage>
        <taxon>Eukaryota</taxon>
        <taxon>Fungi</taxon>
        <taxon>Dikarya</taxon>
        <taxon>Basidiomycota</taxon>
        <taxon>Agaricomycotina</taxon>
        <taxon>Agaricomycetes</taxon>
        <taxon>Agaricomycetidae</taxon>
        <taxon>Agaricales</taxon>
        <taxon>Agaricineae</taxon>
        <taxon>Strophariaceae</taxon>
        <taxon>Psilocybe</taxon>
    </lineage>
</organism>
<evidence type="ECO:0000313" key="3">
    <source>
        <dbReference type="EMBL" id="KAF5327571.1"/>
    </source>
</evidence>
<keyword evidence="1" id="KW-0175">Coiled coil</keyword>
<gene>
    <name evidence="3" type="ORF">D9619_004344</name>
</gene>
<accession>A0A8H5BR70</accession>
<reference evidence="3 4" key="1">
    <citation type="journal article" date="2020" name="ISME J.">
        <title>Uncovering the hidden diversity of litter-decomposition mechanisms in mushroom-forming fungi.</title>
        <authorList>
            <person name="Floudas D."/>
            <person name="Bentzer J."/>
            <person name="Ahren D."/>
            <person name="Johansson T."/>
            <person name="Persson P."/>
            <person name="Tunlid A."/>
        </authorList>
    </citation>
    <scope>NUCLEOTIDE SEQUENCE [LARGE SCALE GENOMIC DNA]</scope>
    <source>
        <strain evidence="3 4">CBS 101986</strain>
    </source>
</reference>
<evidence type="ECO:0000256" key="1">
    <source>
        <dbReference type="SAM" id="Coils"/>
    </source>
</evidence>
<dbReference type="AlphaFoldDB" id="A0A8H5BR70"/>
<dbReference type="Proteomes" id="UP000567179">
    <property type="component" value="Unassembled WGS sequence"/>
</dbReference>
<feature type="coiled-coil region" evidence="1">
    <location>
        <begin position="17"/>
        <end position="100"/>
    </location>
</feature>